<proteinExistence type="predicted"/>
<dbReference type="InterPro" id="IPR003245">
    <property type="entry name" value="Phytocyanin_dom"/>
</dbReference>
<dbReference type="SUPFAM" id="SSF49503">
    <property type="entry name" value="Cupredoxins"/>
    <property type="match status" value="1"/>
</dbReference>
<feature type="signal peptide" evidence="3">
    <location>
        <begin position="1"/>
        <end position="16"/>
    </location>
</feature>
<dbReference type="FunFam" id="2.60.40.420:FF:000003">
    <property type="entry name" value="Blue copper"/>
    <property type="match status" value="1"/>
</dbReference>
<feature type="chain" id="PRO_5039698907" description="Phytocyanin domain-containing protein" evidence="3">
    <location>
        <begin position="17"/>
        <end position="177"/>
    </location>
</feature>
<comment type="caution">
    <text evidence="5">The sequence shown here is derived from an EMBL/GenBank/DDBJ whole genome shotgun (WGS) entry which is preliminary data.</text>
</comment>
<protein>
    <recommendedName>
        <fullName evidence="4">Phytocyanin domain-containing protein</fullName>
    </recommendedName>
</protein>
<dbReference type="InterPro" id="IPR039391">
    <property type="entry name" value="Phytocyanin-like"/>
</dbReference>
<dbReference type="CDD" id="cd04216">
    <property type="entry name" value="Phytocyanin"/>
    <property type="match status" value="1"/>
</dbReference>
<keyword evidence="6" id="KW-1185">Reference proteome</keyword>
<evidence type="ECO:0000313" key="5">
    <source>
        <dbReference type="EMBL" id="KAI5080532.1"/>
    </source>
</evidence>
<keyword evidence="1" id="KW-0479">Metal-binding</keyword>
<accession>A0A9D4V7U3</accession>
<dbReference type="Pfam" id="PF02298">
    <property type="entry name" value="Cu_bind_like"/>
    <property type="match status" value="1"/>
</dbReference>
<evidence type="ECO:0000256" key="3">
    <source>
        <dbReference type="SAM" id="SignalP"/>
    </source>
</evidence>
<dbReference type="Proteomes" id="UP000886520">
    <property type="component" value="Chromosome 4"/>
</dbReference>
<dbReference type="PANTHER" id="PTHR33021">
    <property type="entry name" value="BLUE COPPER PROTEIN"/>
    <property type="match status" value="1"/>
</dbReference>
<organism evidence="5 6">
    <name type="scientific">Adiantum capillus-veneris</name>
    <name type="common">Maidenhair fern</name>
    <dbReference type="NCBI Taxonomy" id="13818"/>
    <lineage>
        <taxon>Eukaryota</taxon>
        <taxon>Viridiplantae</taxon>
        <taxon>Streptophyta</taxon>
        <taxon>Embryophyta</taxon>
        <taxon>Tracheophyta</taxon>
        <taxon>Polypodiopsida</taxon>
        <taxon>Polypodiidae</taxon>
        <taxon>Polypodiales</taxon>
        <taxon>Pteridineae</taxon>
        <taxon>Pteridaceae</taxon>
        <taxon>Vittarioideae</taxon>
        <taxon>Adiantum</taxon>
    </lineage>
</organism>
<gene>
    <name evidence="5" type="ORF">GOP47_0003715</name>
</gene>
<dbReference type="Gene3D" id="2.60.40.420">
    <property type="entry name" value="Cupredoxins - blue copper proteins"/>
    <property type="match status" value="1"/>
</dbReference>
<keyword evidence="3" id="KW-0732">Signal</keyword>
<dbReference type="EMBL" id="JABFUD020000004">
    <property type="protein sequence ID" value="KAI5080532.1"/>
    <property type="molecule type" value="Genomic_DNA"/>
</dbReference>
<evidence type="ECO:0000256" key="1">
    <source>
        <dbReference type="ARBA" id="ARBA00022723"/>
    </source>
</evidence>
<feature type="domain" description="Phytocyanin" evidence="4">
    <location>
        <begin position="25"/>
        <end position="125"/>
    </location>
</feature>
<dbReference type="OrthoDB" id="687943at2759"/>
<evidence type="ECO:0000256" key="2">
    <source>
        <dbReference type="ARBA" id="ARBA00023180"/>
    </source>
</evidence>
<sequence length="177" mass="18562">MLTLVLLLLLKGLCLCIRGAFGASATYNVGGDKGWVVGLVNYTEWAANHTFYTGDSLVFLYEAEVHTVLEVGKSGYEDCSSANAIASYEDGKTSVVLRQAGTHYFICGVAQHCPAGQKLQVVALDAPAPPPNSGPPAFMTAGGLQPSTNLGTSLPSLPLPLSSLLTLGPISYYILLL</sequence>
<reference evidence="5" key="1">
    <citation type="submission" date="2021-01" db="EMBL/GenBank/DDBJ databases">
        <title>Adiantum capillus-veneris genome.</title>
        <authorList>
            <person name="Fang Y."/>
            <person name="Liao Q."/>
        </authorList>
    </citation>
    <scope>NUCLEOTIDE SEQUENCE</scope>
    <source>
        <strain evidence="5">H3</strain>
        <tissue evidence="5">Leaf</tissue>
    </source>
</reference>
<dbReference type="AlphaFoldDB" id="A0A9D4V7U3"/>
<dbReference type="GO" id="GO:0046872">
    <property type="term" value="F:metal ion binding"/>
    <property type="evidence" value="ECO:0007669"/>
    <property type="project" value="UniProtKB-KW"/>
</dbReference>
<dbReference type="InterPro" id="IPR008972">
    <property type="entry name" value="Cupredoxin"/>
</dbReference>
<dbReference type="GO" id="GO:0009055">
    <property type="term" value="F:electron transfer activity"/>
    <property type="evidence" value="ECO:0007669"/>
    <property type="project" value="InterPro"/>
</dbReference>
<keyword evidence="2" id="KW-0325">Glycoprotein</keyword>
<name>A0A9D4V7U3_ADICA</name>
<dbReference type="GO" id="GO:0005886">
    <property type="term" value="C:plasma membrane"/>
    <property type="evidence" value="ECO:0007669"/>
    <property type="project" value="TreeGrafter"/>
</dbReference>
<evidence type="ECO:0000313" key="6">
    <source>
        <dbReference type="Proteomes" id="UP000886520"/>
    </source>
</evidence>
<dbReference type="PANTHER" id="PTHR33021:SF339">
    <property type="entry name" value="OS07G0570600 PROTEIN"/>
    <property type="match status" value="1"/>
</dbReference>
<evidence type="ECO:0000259" key="4">
    <source>
        <dbReference type="PROSITE" id="PS51485"/>
    </source>
</evidence>
<dbReference type="PROSITE" id="PS51485">
    <property type="entry name" value="PHYTOCYANIN"/>
    <property type="match status" value="1"/>
</dbReference>